<feature type="disulfide bond" evidence="5">
    <location>
        <begin position="40"/>
        <end position="50"/>
    </location>
</feature>
<reference evidence="8" key="1">
    <citation type="submission" date="2021-02" db="EMBL/GenBank/DDBJ databases">
        <authorList>
            <person name="Nowell W R."/>
        </authorList>
    </citation>
    <scope>NUCLEOTIDE SEQUENCE</scope>
</reference>
<dbReference type="SMART" id="SM00179">
    <property type="entry name" value="EGF_CA"/>
    <property type="match status" value="7"/>
</dbReference>
<dbReference type="PROSITE" id="PS01186">
    <property type="entry name" value="EGF_2"/>
    <property type="match status" value="3"/>
</dbReference>
<feature type="disulfide bond" evidence="5">
    <location>
        <begin position="105"/>
        <end position="114"/>
    </location>
</feature>
<dbReference type="Proteomes" id="UP000663828">
    <property type="component" value="Unassembled WGS sequence"/>
</dbReference>
<name>A0A815S888_ADIRI</name>
<feature type="disulfide bond" evidence="5">
    <location>
        <begin position="45"/>
        <end position="62"/>
    </location>
</feature>
<dbReference type="PROSITE" id="PS00022">
    <property type="entry name" value="EGF_1"/>
    <property type="match status" value="7"/>
</dbReference>
<feature type="domain" description="EGF-like" evidence="7">
    <location>
        <begin position="36"/>
        <end position="74"/>
    </location>
</feature>
<comment type="caution">
    <text evidence="5">Lacks conserved residue(s) required for the propagation of feature annotation.</text>
</comment>
<feature type="chain" id="PRO_5032714239" description="EGF-like domain-containing protein" evidence="6">
    <location>
        <begin position="19"/>
        <end position="460"/>
    </location>
</feature>
<dbReference type="GO" id="GO:0007157">
    <property type="term" value="P:heterophilic cell-cell adhesion via plasma membrane cell adhesion molecules"/>
    <property type="evidence" value="ECO:0007669"/>
    <property type="project" value="TreeGrafter"/>
</dbReference>
<dbReference type="GO" id="GO:0005509">
    <property type="term" value="F:calcium ion binding"/>
    <property type="evidence" value="ECO:0007669"/>
    <property type="project" value="InterPro"/>
</dbReference>
<evidence type="ECO:0000256" key="2">
    <source>
        <dbReference type="ARBA" id="ARBA00022729"/>
    </source>
</evidence>
<gene>
    <name evidence="8" type="ORF">XAT740_LOCUS38737</name>
</gene>
<protein>
    <recommendedName>
        <fullName evidence="7">EGF-like domain-containing protein</fullName>
    </recommendedName>
</protein>
<dbReference type="PROSITE" id="PS00010">
    <property type="entry name" value="ASX_HYDROXYL"/>
    <property type="match status" value="2"/>
</dbReference>
<feature type="domain" description="EGF-like" evidence="7">
    <location>
        <begin position="275"/>
        <end position="311"/>
    </location>
</feature>
<keyword evidence="3" id="KW-0677">Repeat</keyword>
<dbReference type="InterPro" id="IPR051022">
    <property type="entry name" value="Notch_Cell-Fate_Det"/>
</dbReference>
<dbReference type="Gene3D" id="2.10.25.10">
    <property type="entry name" value="Laminin"/>
    <property type="match status" value="8"/>
</dbReference>
<sequence length="460" mass="47648">MMIIQWIVLVLTVVHIRASKYGSLLQAEPNACANPDVAFCDFVQCENGRCVEDKASSECFKCECSAGFTGKWCDTVITAPSQCPNGCQNGGTCEQTGTNTYACKCPSEYTGSQCETNILATHPCVTMSSTVCQNGATCTVNGAGYMCKCTQGWTGVNCDKQETVTQCDANTCKGHGTCIQLVGPNGPLVMCNCEDRWTGKFCDVDLDSACPAGFCQNNGTCVTVGNTPTCNCPPTHTGIRCENSLGPVEPVTTATTTTTSLPPTTTTRGTGVTLIPGNCASRPCLNGGSCFNAGNSFVCLCGPQWMGATCSSPIVATTTVSTTPGVNPCATNPCNNGGVCYKQGSANFVCVCPSPYGGPTCDVVKTTTTAPVTQPGSSITCASKPCQNGSTCYNSGNSYFCYCGSNSQFTGKNCETSITSSSSDCPLNCSPGRCIRTGSSQNAYACMCNGTLNPTSCSSN</sequence>
<feature type="domain" description="EGF-like" evidence="7">
    <location>
        <begin position="206"/>
        <end position="242"/>
    </location>
</feature>
<evidence type="ECO:0000256" key="1">
    <source>
        <dbReference type="ARBA" id="ARBA00022536"/>
    </source>
</evidence>
<keyword evidence="9" id="KW-1185">Reference proteome</keyword>
<evidence type="ECO:0000259" key="7">
    <source>
        <dbReference type="PROSITE" id="PS50026"/>
    </source>
</evidence>
<organism evidence="8 9">
    <name type="scientific">Adineta ricciae</name>
    <name type="common">Rotifer</name>
    <dbReference type="NCBI Taxonomy" id="249248"/>
    <lineage>
        <taxon>Eukaryota</taxon>
        <taxon>Metazoa</taxon>
        <taxon>Spiralia</taxon>
        <taxon>Gnathifera</taxon>
        <taxon>Rotifera</taxon>
        <taxon>Eurotatoria</taxon>
        <taxon>Bdelloidea</taxon>
        <taxon>Adinetida</taxon>
        <taxon>Adinetidae</taxon>
        <taxon>Adineta</taxon>
    </lineage>
</organism>
<feature type="domain" description="EGF-like" evidence="7">
    <location>
        <begin position="163"/>
        <end position="203"/>
    </location>
</feature>
<dbReference type="AlphaFoldDB" id="A0A815S888"/>
<dbReference type="CDD" id="cd00054">
    <property type="entry name" value="EGF_CA"/>
    <property type="match status" value="1"/>
</dbReference>
<feature type="disulfide bond" evidence="5">
    <location>
        <begin position="83"/>
        <end position="93"/>
    </location>
</feature>
<feature type="disulfide bond" evidence="5">
    <location>
        <begin position="232"/>
        <end position="241"/>
    </location>
</feature>
<feature type="domain" description="EGF-like" evidence="7">
    <location>
        <begin position="79"/>
        <end position="115"/>
    </location>
</feature>
<proteinExistence type="predicted"/>
<dbReference type="PANTHER" id="PTHR24049:SF22">
    <property type="entry name" value="DROSOPHILA CRUMBS HOMOLOG"/>
    <property type="match status" value="1"/>
</dbReference>
<keyword evidence="2 6" id="KW-0732">Signal</keyword>
<dbReference type="EMBL" id="CAJNOR010004215">
    <property type="protein sequence ID" value="CAF1484733.1"/>
    <property type="molecule type" value="Genomic_DNA"/>
</dbReference>
<dbReference type="PANTHER" id="PTHR24049">
    <property type="entry name" value="CRUMBS FAMILY MEMBER"/>
    <property type="match status" value="1"/>
</dbReference>
<dbReference type="GO" id="GO:0032991">
    <property type="term" value="C:protein-containing complex"/>
    <property type="evidence" value="ECO:0007669"/>
    <property type="project" value="TreeGrafter"/>
</dbReference>
<dbReference type="GO" id="GO:0045197">
    <property type="term" value="P:establishment or maintenance of epithelial cell apical/basal polarity"/>
    <property type="evidence" value="ECO:0007669"/>
    <property type="project" value="TreeGrafter"/>
</dbReference>
<feature type="signal peptide" evidence="6">
    <location>
        <begin position="1"/>
        <end position="18"/>
    </location>
</feature>
<dbReference type="InterPro" id="IPR000152">
    <property type="entry name" value="EGF-type_Asp/Asn_hydroxyl_site"/>
</dbReference>
<keyword evidence="1 5" id="KW-0245">EGF-like domain</keyword>
<feature type="disulfide bond" evidence="5">
    <location>
        <begin position="301"/>
        <end position="310"/>
    </location>
</feature>
<evidence type="ECO:0000256" key="5">
    <source>
        <dbReference type="PROSITE-ProRule" id="PRU00076"/>
    </source>
</evidence>
<dbReference type="Pfam" id="PF12661">
    <property type="entry name" value="hEGF"/>
    <property type="match status" value="1"/>
</dbReference>
<feature type="domain" description="EGF-like" evidence="7">
    <location>
        <begin position="377"/>
        <end position="415"/>
    </location>
</feature>
<dbReference type="PROSITE" id="PS50026">
    <property type="entry name" value="EGF_3"/>
    <property type="match status" value="8"/>
</dbReference>
<feature type="domain" description="EGF-like" evidence="7">
    <location>
        <begin position="325"/>
        <end position="362"/>
    </location>
</feature>
<evidence type="ECO:0000256" key="6">
    <source>
        <dbReference type="SAM" id="SignalP"/>
    </source>
</evidence>
<feature type="disulfide bond" evidence="5">
    <location>
        <begin position="149"/>
        <end position="158"/>
    </location>
</feature>
<dbReference type="SMART" id="SM00181">
    <property type="entry name" value="EGF"/>
    <property type="match status" value="9"/>
</dbReference>
<feature type="disulfide bond" evidence="5">
    <location>
        <begin position="352"/>
        <end position="361"/>
    </location>
</feature>
<dbReference type="GO" id="GO:0005886">
    <property type="term" value="C:plasma membrane"/>
    <property type="evidence" value="ECO:0007669"/>
    <property type="project" value="UniProtKB-ARBA"/>
</dbReference>
<dbReference type="InterPro" id="IPR000742">
    <property type="entry name" value="EGF"/>
</dbReference>
<evidence type="ECO:0000256" key="3">
    <source>
        <dbReference type="ARBA" id="ARBA00022737"/>
    </source>
</evidence>
<feature type="domain" description="EGF-like" evidence="7">
    <location>
        <begin position="120"/>
        <end position="159"/>
    </location>
</feature>
<comment type="caution">
    <text evidence="8">The sequence shown here is derived from an EMBL/GenBank/DDBJ whole genome shotgun (WGS) entry which is preliminary data.</text>
</comment>
<dbReference type="Pfam" id="PF00008">
    <property type="entry name" value="EGF"/>
    <property type="match status" value="3"/>
</dbReference>
<feature type="disulfide bond" evidence="5">
    <location>
        <begin position="193"/>
        <end position="202"/>
    </location>
</feature>
<keyword evidence="4 5" id="KW-1015">Disulfide bond</keyword>
<dbReference type="SUPFAM" id="SSF57196">
    <property type="entry name" value="EGF/Laminin"/>
    <property type="match status" value="7"/>
</dbReference>
<dbReference type="InterPro" id="IPR001881">
    <property type="entry name" value="EGF-like_Ca-bd_dom"/>
</dbReference>
<feature type="disulfide bond" evidence="5">
    <location>
        <begin position="64"/>
        <end position="73"/>
    </location>
</feature>
<evidence type="ECO:0000256" key="4">
    <source>
        <dbReference type="ARBA" id="ARBA00023157"/>
    </source>
</evidence>
<accession>A0A815S888</accession>
<dbReference type="InterPro" id="IPR013032">
    <property type="entry name" value="EGF-like_CS"/>
</dbReference>
<evidence type="ECO:0000313" key="9">
    <source>
        <dbReference type="Proteomes" id="UP000663828"/>
    </source>
</evidence>
<evidence type="ECO:0000313" key="8">
    <source>
        <dbReference type="EMBL" id="CAF1484733.1"/>
    </source>
</evidence>